<dbReference type="Pfam" id="PF13435">
    <property type="entry name" value="Cytochrome_C554"/>
    <property type="match status" value="2"/>
</dbReference>
<evidence type="ECO:0000259" key="4">
    <source>
        <dbReference type="Pfam" id="PF13435"/>
    </source>
</evidence>
<feature type="domain" description="Cytochrome c-552/4" evidence="4">
    <location>
        <begin position="92"/>
        <end position="117"/>
    </location>
</feature>
<dbReference type="RefSeq" id="WP_014267101.1">
    <property type="nucleotide sequence ID" value="NC_016631.1"/>
</dbReference>
<evidence type="ECO:0000313" key="6">
    <source>
        <dbReference type="Proteomes" id="UP000007113"/>
    </source>
</evidence>
<dbReference type="PANTHER" id="PTHR35038">
    <property type="entry name" value="DISSIMILATORY SULFITE REDUCTASE SIRA"/>
    <property type="match status" value="1"/>
</dbReference>
<sequence length="461" mass="50774" precursor="true">MKITKAAVIACVSCLAVGALSAAVIEWHGFRASSSPNAFGTTTIASSVRDSAIPPVEHRHVNTVAVLHSDATQKAAVPQQASSAAHYVGSESCQKCHAAIYERWKKTPMANVVRDPKTHPDAIIPDLNTNDIARFTVDQVAFVYGSKWKQRYFTKIGDDYYPLPAQWDIGNKKWMKYHVPDTGADWWTAFYPSDNMQRPTGPTCDGCHSVNYDIHTKQVTEWNVGCERCHGPGSEHAAHPTRTNILNPSGMDAVASNDTCIQCHSQGQPRNGLIEGKAYDWPVGYRVGLHLADFWKLEDGTLGQTDFLHFADGTAHKNRMQGNDFVQSVMYRHGVTCASCHDVHGTDNEAQLRKPADKLCLDCHGPTSPNGPYTATLEEHTHHKDGSPGSQCVACHMPRIETQGVPGSFVSSHTFRFITPAMTDKYKMPNPCTSCHTDKSTAWASKELSSWKTTSPWRVAP</sequence>
<name>G8P284_GRAMM</name>
<dbReference type="InterPro" id="IPR023155">
    <property type="entry name" value="Cyt_c-552/4"/>
</dbReference>
<dbReference type="Pfam" id="PF09699">
    <property type="entry name" value="Paired_CXXCH_1"/>
    <property type="match status" value="1"/>
</dbReference>
<dbReference type="InterPro" id="IPR010177">
    <property type="entry name" value="Paired_CXXCH_1"/>
</dbReference>
<feature type="chain" id="PRO_5003512572" evidence="2">
    <location>
        <begin position="23"/>
        <end position="461"/>
    </location>
</feature>
<dbReference type="AlphaFoldDB" id="G8P284"/>
<evidence type="ECO:0000259" key="3">
    <source>
        <dbReference type="Pfam" id="PF09699"/>
    </source>
</evidence>
<dbReference type="KEGG" id="gma:AciX8_3947"/>
<dbReference type="HOGENOM" id="CLU_037209_0_0_0"/>
<gene>
    <name evidence="5" type="ordered locus">AciX8_3947</name>
</gene>
<dbReference type="OrthoDB" id="9814800at2"/>
<feature type="signal peptide" evidence="2">
    <location>
        <begin position="1"/>
        <end position="22"/>
    </location>
</feature>
<dbReference type="eggNOG" id="COG2010">
    <property type="taxonomic scope" value="Bacteria"/>
</dbReference>
<dbReference type="NCBIfam" id="TIGR01905">
    <property type="entry name" value="paired_CXXCH_1"/>
    <property type="match status" value="1"/>
</dbReference>
<dbReference type="EMBL" id="CP003130">
    <property type="protein sequence ID" value="AEU38230.1"/>
    <property type="molecule type" value="Genomic_DNA"/>
</dbReference>
<dbReference type="Proteomes" id="UP000007113">
    <property type="component" value="Chromosome"/>
</dbReference>
<keyword evidence="6" id="KW-1185">Reference proteome</keyword>
<evidence type="ECO:0000256" key="2">
    <source>
        <dbReference type="SAM" id="SignalP"/>
    </source>
</evidence>
<feature type="domain" description="Doubled CXXCH motif" evidence="3">
    <location>
        <begin position="336"/>
        <end position="366"/>
    </location>
</feature>
<dbReference type="Gene3D" id="1.10.1130.10">
    <property type="entry name" value="Flavocytochrome C3, Chain A"/>
    <property type="match status" value="3"/>
</dbReference>
<organism evidence="5 6">
    <name type="scientific">Granulicella mallensis (strain ATCC BAA-1857 / DSM 23137 / MP5ACTX8)</name>
    <dbReference type="NCBI Taxonomy" id="682795"/>
    <lineage>
        <taxon>Bacteria</taxon>
        <taxon>Pseudomonadati</taxon>
        <taxon>Acidobacteriota</taxon>
        <taxon>Terriglobia</taxon>
        <taxon>Terriglobales</taxon>
        <taxon>Acidobacteriaceae</taxon>
        <taxon>Granulicella</taxon>
    </lineage>
</organism>
<evidence type="ECO:0000256" key="1">
    <source>
        <dbReference type="ARBA" id="ARBA00022729"/>
    </source>
</evidence>
<accession>G8P284</accession>
<dbReference type="PANTHER" id="PTHR35038:SF8">
    <property type="entry name" value="C-TYPE POLYHEME CYTOCHROME OMCC"/>
    <property type="match status" value="1"/>
</dbReference>
<reference evidence="5 6" key="1">
    <citation type="submission" date="2011-11" db="EMBL/GenBank/DDBJ databases">
        <title>Complete sequence of Granulicella mallensis MP5ACTX8.</title>
        <authorList>
            <consortium name="US DOE Joint Genome Institute"/>
            <person name="Lucas S."/>
            <person name="Copeland A."/>
            <person name="Lapidus A."/>
            <person name="Cheng J.-F."/>
            <person name="Goodwin L."/>
            <person name="Pitluck S."/>
            <person name="Peters L."/>
            <person name="Lu M."/>
            <person name="Detter J.C."/>
            <person name="Han C."/>
            <person name="Tapia R."/>
            <person name="Land M."/>
            <person name="Hauser L."/>
            <person name="Kyrpides N."/>
            <person name="Ivanova N."/>
            <person name="Mikhailova N."/>
            <person name="Pagani I."/>
            <person name="Rawat S."/>
            <person name="Mannisto M."/>
            <person name="Haggblom M."/>
            <person name="Woyke T."/>
        </authorList>
    </citation>
    <scope>NUCLEOTIDE SEQUENCE [LARGE SCALE GENOMIC DNA]</scope>
    <source>
        <strain evidence="6">ATCC BAA-1857 / DSM 23137 / MP5ACTX8</strain>
    </source>
</reference>
<protein>
    <submittedName>
        <fullName evidence="5">Cytochrome C family protein</fullName>
    </submittedName>
</protein>
<evidence type="ECO:0000313" key="5">
    <source>
        <dbReference type="EMBL" id="AEU38230.1"/>
    </source>
</evidence>
<dbReference type="InterPro" id="IPR051829">
    <property type="entry name" value="Multiheme_Cytochr_ET"/>
</dbReference>
<dbReference type="InterPro" id="IPR036280">
    <property type="entry name" value="Multihaem_cyt_sf"/>
</dbReference>
<feature type="domain" description="Cytochrome c-552/4" evidence="4">
    <location>
        <begin position="200"/>
        <end position="231"/>
    </location>
</feature>
<keyword evidence="1 2" id="KW-0732">Signal</keyword>
<dbReference type="STRING" id="682795.AciX8_3947"/>
<dbReference type="SUPFAM" id="SSF48695">
    <property type="entry name" value="Multiheme cytochromes"/>
    <property type="match status" value="1"/>
</dbReference>
<proteinExistence type="predicted"/>